<evidence type="ECO:0000313" key="3">
    <source>
        <dbReference type="Proteomes" id="UP000469734"/>
    </source>
</evidence>
<sequence length="104" mass="11484">MKCRALDDEGRRAAELSGKARVSTPPAVTPWAPGLRQALHRLSCIELDVRAESKVTDLMHDAGVGQRNGYAPTLALEFGRKLISAVQRPSFAKMESHFKQQRAK</sequence>
<dbReference type="Proteomes" id="UP000469734">
    <property type="component" value="Unassembled WGS sequence"/>
</dbReference>
<name>A0A7X4H6K5_9BURK</name>
<reference evidence="2 3" key="1">
    <citation type="submission" date="2019-12" db="EMBL/GenBank/DDBJ databases">
        <title>Novel species isolated from a subtropical stream in China.</title>
        <authorList>
            <person name="Lu H."/>
        </authorList>
    </citation>
    <scope>NUCLEOTIDE SEQUENCE [LARGE SCALE GENOMIC DNA]</scope>
    <source>
        <strain evidence="2 3">FT134W</strain>
    </source>
</reference>
<dbReference type="AlphaFoldDB" id="A0A7X4H6K5"/>
<accession>A0A7X4H6K5</accession>
<evidence type="ECO:0000313" key="2">
    <source>
        <dbReference type="EMBL" id="MYM75680.1"/>
    </source>
</evidence>
<proteinExistence type="predicted"/>
<gene>
    <name evidence="2" type="ORF">GTP56_26295</name>
</gene>
<comment type="caution">
    <text evidence="2">The sequence shown here is derived from an EMBL/GenBank/DDBJ whole genome shotgun (WGS) entry which is preliminary data.</text>
</comment>
<dbReference type="RefSeq" id="WP_161052300.1">
    <property type="nucleotide sequence ID" value="NZ_WWCR01000045.1"/>
</dbReference>
<feature type="compositionally biased region" description="Basic and acidic residues" evidence="1">
    <location>
        <begin position="1"/>
        <end position="14"/>
    </location>
</feature>
<dbReference type="EMBL" id="WWCR01000045">
    <property type="protein sequence ID" value="MYM75680.1"/>
    <property type="molecule type" value="Genomic_DNA"/>
</dbReference>
<evidence type="ECO:0000256" key="1">
    <source>
        <dbReference type="SAM" id="MobiDB-lite"/>
    </source>
</evidence>
<feature type="region of interest" description="Disordered" evidence="1">
    <location>
        <begin position="1"/>
        <end position="28"/>
    </location>
</feature>
<protein>
    <submittedName>
        <fullName evidence="2">Uncharacterized protein</fullName>
    </submittedName>
</protein>
<organism evidence="2 3">
    <name type="scientific">Duganella margarita</name>
    <dbReference type="NCBI Taxonomy" id="2692170"/>
    <lineage>
        <taxon>Bacteria</taxon>
        <taxon>Pseudomonadati</taxon>
        <taxon>Pseudomonadota</taxon>
        <taxon>Betaproteobacteria</taxon>
        <taxon>Burkholderiales</taxon>
        <taxon>Oxalobacteraceae</taxon>
        <taxon>Telluria group</taxon>
        <taxon>Duganella</taxon>
    </lineage>
</organism>